<evidence type="ECO:0000313" key="3">
    <source>
        <dbReference type="Proteomes" id="UP000295601"/>
    </source>
</evidence>
<dbReference type="AlphaFoldDB" id="A0A4R6RX19"/>
<name>A0A4R6RX19_9MICO</name>
<organism evidence="2 3">
    <name type="scientific">Leucobacter luti</name>
    <dbReference type="NCBI Taxonomy" id="340320"/>
    <lineage>
        <taxon>Bacteria</taxon>
        <taxon>Bacillati</taxon>
        <taxon>Actinomycetota</taxon>
        <taxon>Actinomycetes</taxon>
        <taxon>Micrococcales</taxon>
        <taxon>Microbacteriaceae</taxon>
        <taxon>Leucobacter</taxon>
    </lineage>
</organism>
<proteinExistence type="predicted"/>
<protein>
    <submittedName>
        <fullName evidence="2">Uncharacterized protein</fullName>
    </submittedName>
</protein>
<evidence type="ECO:0000313" key="2">
    <source>
        <dbReference type="EMBL" id="TDP91622.1"/>
    </source>
</evidence>
<dbReference type="RefSeq" id="WP_132202358.1">
    <property type="nucleotide sequence ID" value="NZ_CP080492.1"/>
</dbReference>
<keyword evidence="3" id="KW-1185">Reference proteome</keyword>
<reference evidence="2 3" key="1">
    <citation type="submission" date="2019-03" db="EMBL/GenBank/DDBJ databases">
        <title>Genomic analyses of the natural microbiome of Caenorhabditis elegans.</title>
        <authorList>
            <person name="Samuel B."/>
        </authorList>
    </citation>
    <scope>NUCLEOTIDE SEQUENCE [LARGE SCALE GENOMIC DNA]</scope>
    <source>
        <strain evidence="2 3">JUb18</strain>
    </source>
</reference>
<dbReference type="Proteomes" id="UP000295601">
    <property type="component" value="Unassembled WGS sequence"/>
</dbReference>
<keyword evidence="1" id="KW-0472">Membrane</keyword>
<comment type="caution">
    <text evidence="2">The sequence shown here is derived from an EMBL/GenBank/DDBJ whole genome shotgun (WGS) entry which is preliminary data.</text>
</comment>
<feature type="transmembrane region" description="Helical" evidence="1">
    <location>
        <begin position="44"/>
        <end position="65"/>
    </location>
</feature>
<dbReference type="OrthoDB" id="5119417at2"/>
<sequence>MKRTLIAALILAVTLFVTLAWVRISLEWSDSLPYEGEVTERRYLVLILVAVTLFFGGCATAIIAFRKLGTRHSRAS</sequence>
<keyword evidence="1" id="KW-0812">Transmembrane</keyword>
<evidence type="ECO:0000256" key="1">
    <source>
        <dbReference type="SAM" id="Phobius"/>
    </source>
</evidence>
<gene>
    <name evidence="2" type="ORF">EDF62_2241</name>
</gene>
<accession>A0A4R6RX19</accession>
<keyword evidence="1" id="KW-1133">Transmembrane helix</keyword>
<dbReference type="EMBL" id="SNYA01000005">
    <property type="protein sequence ID" value="TDP91622.1"/>
    <property type="molecule type" value="Genomic_DNA"/>
</dbReference>